<comment type="catalytic activity">
    <reaction evidence="1 10 11">
        <text>Thiol-dependent hydrolysis of ester, thioester, amide, peptide and isopeptide bonds formed by the C-terminal Gly of ubiquitin (a 76-residue protein attached to proteins as an intracellular targeting signal).</text>
        <dbReference type="EC" id="3.4.19.12"/>
    </reaction>
</comment>
<gene>
    <name evidence="13" type="ORF">FSP39_000583</name>
</gene>
<feature type="active site" description="Nucleophile" evidence="10">
    <location>
        <position position="83"/>
    </location>
</feature>
<evidence type="ECO:0000256" key="8">
    <source>
        <dbReference type="ARBA" id="ARBA00055560"/>
    </source>
</evidence>
<evidence type="ECO:0000313" key="13">
    <source>
        <dbReference type="EMBL" id="KAK3099177.1"/>
    </source>
</evidence>
<dbReference type="GO" id="GO:0005737">
    <property type="term" value="C:cytoplasm"/>
    <property type="evidence" value="ECO:0007669"/>
    <property type="project" value="TreeGrafter"/>
</dbReference>
<evidence type="ECO:0000256" key="7">
    <source>
        <dbReference type="ARBA" id="ARBA00022807"/>
    </source>
</evidence>
<dbReference type="CDD" id="cd09616">
    <property type="entry name" value="Peptidase_C12_UCH_L1_L3"/>
    <property type="match status" value="1"/>
</dbReference>
<dbReference type="PRINTS" id="PR00707">
    <property type="entry name" value="UBCTHYDRLASE"/>
</dbReference>
<sequence length="219" mass="24457">MSEQRWIPLESNPDYIRNLGVPENVEFCDIFGTEADLLAMVPKPVLAVVLLFPINEKTEQNPIGEVKPESDVFFVKQTIRNACGTVAIVHSLANNDDKIDFAVGKPFKKFLEETLNLTPQDRADYLEKDMDMGRAHESTAQEGQTQAPSREDEVNTHFVAFVHKNGNLYELDGRKDAPTHHGTTTADTLLEDAIVVAKKFMARDPEQLNFTLMALAAAQ</sequence>
<comment type="caution">
    <text evidence="13">The sequence shown here is derived from an EMBL/GenBank/DDBJ whole genome shotgun (WGS) entry which is preliminary data.</text>
</comment>
<evidence type="ECO:0000256" key="4">
    <source>
        <dbReference type="ARBA" id="ARBA00022670"/>
    </source>
</evidence>
<feature type="active site" description="Proton donor" evidence="10">
    <location>
        <position position="157"/>
    </location>
</feature>
<keyword evidence="14" id="KW-1185">Reference proteome</keyword>
<dbReference type="PROSITE" id="PS52048">
    <property type="entry name" value="UCH_DOMAIN"/>
    <property type="match status" value="1"/>
</dbReference>
<evidence type="ECO:0000256" key="11">
    <source>
        <dbReference type="RuleBase" id="RU361215"/>
    </source>
</evidence>
<dbReference type="InterPro" id="IPR001578">
    <property type="entry name" value="Peptidase_C12_UCH"/>
</dbReference>
<dbReference type="FunFam" id="3.40.532.10:FF:000006">
    <property type="entry name" value="Ubiquitin carboxyl-terminal hydrolase"/>
    <property type="match status" value="1"/>
</dbReference>
<keyword evidence="4 10" id="KW-0645">Protease</keyword>
<feature type="site" description="Transition state stabilizer" evidence="10">
    <location>
        <position position="77"/>
    </location>
</feature>
<dbReference type="Proteomes" id="UP001186944">
    <property type="component" value="Unassembled WGS sequence"/>
</dbReference>
<keyword evidence="5 10" id="KW-0833">Ubl conjugation pathway</keyword>
<feature type="domain" description="UCH catalytic" evidence="12">
    <location>
        <begin position="5"/>
        <end position="217"/>
    </location>
</feature>
<comment type="function">
    <text evidence="8">Ubiquitin-protein hydrolase is involved both in the processing of ubiquitin precursors and of ubiquitinated proteins. This enzyme is a thiol protease that recognizes and hydrolyzes a peptide bond at the C-terminal glycine of ubiquitin.</text>
</comment>
<dbReference type="InterPro" id="IPR036959">
    <property type="entry name" value="Peptidase_C12_UCH_sf"/>
</dbReference>
<dbReference type="InterPro" id="IPR038765">
    <property type="entry name" value="Papain-like_cys_pep_sf"/>
</dbReference>
<evidence type="ECO:0000256" key="3">
    <source>
        <dbReference type="ARBA" id="ARBA00012759"/>
    </source>
</evidence>
<feature type="site" description="Important for enzyme activity" evidence="10">
    <location>
        <position position="172"/>
    </location>
</feature>
<name>A0AA88Y6V3_PINIB</name>
<organism evidence="13 14">
    <name type="scientific">Pinctada imbricata</name>
    <name type="common">Atlantic pearl-oyster</name>
    <name type="synonym">Pinctada martensii</name>
    <dbReference type="NCBI Taxonomy" id="66713"/>
    <lineage>
        <taxon>Eukaryota</taxon>
        <taxon>Metazoa</taxon>
        <taxon>Spiralia</taxon>
        <taxon>Lophotrochozoa</taxon>
        <taxon>Mollusca</taxon>
        <taxon>Bivalvia</taxon>
        <taxon>Autobranchia</taxon>
        <taxon>Pteriomorphia</taxon>
        <taxon>Pterioida</taxon>
        <taxon>Pterioidea</taxon>
        <taxon>Pteriidae</taxon>
        <taxon>Pinctada</taxon>
    </lineage>
</organism>
<evidence type="ECO:0000256" key="6">
    <source>
        <dbReference type="ARBA" id="ARBA00022801"/>
    </source>
</evidence>
<keyword evidence="6 10" id="KW-0378">Hydrolase</keyword>
<proteinExistence type="inferred from homology"/>
<reference evidence="13" key="1">
    <citation type="submission" date="2019-08" db="EMBL/GenBank/DDBJ databases">
        <title>The improved chromosome-level genome for the pearl oyster Pinctada fucata martensii using PacBio sequencing and Hi-C.</title>
        <authorList>
            <person name="Zheng Z."/>
        </authorList>
    </citation>
    <scope>NUCLEOTIDE SEQUENCE</scope>
    <source>
        <strain evidence="13">ZZ-2019</strain>
        <tissue evidence="13">Adductor muscle</tissue>
    </source>
</reference>
<evidence type="ECO:0000256" key="5">
    <source>
        <dbReference type="ARBA" id="ARBA00022786"/>
    </source>
</evidence>
<dbReference type="EC" id="3.4.19.12" evidence="3 11"/>
<keyword evidence="7 10" id="KW-0788">Thiol protease</keyword>
<evidence type="ECO:0000256" key="2">
    <source>
        <dbReference type="ARBA" id="ARBA00009326"/>
    </source>
</evidence>
<dbReference type="SUPFAM" id="SSF54001">
    <property type="entry name" value="Cysteine proteinases"/>
    <property type="match status" value="1"/>
</dbReference>
<dbReference type="PANTHER" id="PTHR10589">
    <property type="entry name" value="UBIQUITIN CARBOXYL-TERMINAL HYDROLASE"/>
    <property type="match status" value="1"/>
</dbReference>
<dbReference type="InterPro" id="IPR057254">
    <property type="entry name" value="UCH_AS"/>
</dbReference>
<protein>
    <recommendedName>
        <fullName evidence="9 11">Ubiquitin carboxyl-terminal hydrolase</fullName>
        <ecNumber evidence="3 11">3.4.19.12</ecNumber>
    </recommendedName>
</protein>
<dbReference type="GO" id="GO:0016579">
    <property type="term" value="P:protein deubiquitination"/>
    <property type="evidence" value="ECO:0007669"/>
    <property type="project" value="TreeGrafter"/>
</dbReference>
<dbReference type="EMBL" id="VSWD01000006">
    <property type="protein sequence ID" value="KAK3099177.1"/>
    <property type="molecule type" value="Genomic_DNA"/>
</dbReference>
<dbReference type="AlphaFoldDB" id="A0AA88Y6V3"/>
<evidence type="ECO:0000256" key="10">
    <source>
        <dbReference type="PROSITE-ProRule" id="PRU01393"/>
    </source>
</evidence>
<dbReference type="GO" id="GO:0006511">
    <property type="term" value="P:ubiquitin-dependent protein catabolic process"/>
    <property type="evidence" value="ECO:0007669"/>
    <property type="project" value="UniProtKB-UniRule"/>
</dbReference>
<dbReference type="Gene3D" id="3.40.532.10">
    <property type="entry name" value="Peptidase C12, ubiquitin carboxyl-terminal hydrolase"/>
    <property type="match status" value="1"/>
</dbReference>
<evidence type="ECO:0000256" key="9">
    <source>
        <dbReference type="ARBA" id="ARBA00073226"/>
    </source>
</evidence>
<dbReference type="PROSITE" id="PS00140">
    <property type="entry name" value="UCH_1"/>
    <property type="match status" value="1"/>
</dbReference>
<evidence type="ECO:0000313" key="14">
    <source>
        <dbReference type="Proteomes" id="UP001186944"/>
    </source>
</evidence>
<dbReference type="GO" id="GO:0004843">
    <property type="term" value="F:cysteine-type deubiquitinase activity"/>
    <property type="evidence" value="ECO:0007669"/>
    <property type="project" value="UniProtKB-UniRule"/>
</dbReference>
<comment type="similarity">
    <text evidence="2 10 11">Belongs to the peptidase C12 family.</text>
</comment>
<accession>A0AA88Y6V3</accession>
<evidence type="ECO:0000256" key="1">
    <source>
        <dbReference type="ARBA" id="ARBA00000707"/>
    </source>
</evidence>
<evidence type="ECO:0000259" key="12">
    <source>
        <dbReference type="PROSITE" id="PS52048"/>
    </source>
</evidence>
<dbReference type="Pfam" id="PF01088">
    <property type="entry name" value="Peptidase_C12"/>
    <property type="match status" value="1"/>
</dbReference>
<dbReference type="PANTHER" id="PTHR10589:SF17">
    <property type="entry name" value="UBIQUITIN CARBOXYL-TERMINAL HYDROLASE"/>
    <property type="match status" value="1"/>
</dbReference>